<keyword evidence="5" id="KW-1185">Reference proteome</keyword>
<evidence type="ECO:0000259" key="2">
    <source>
        <dbReference type="Pfam" id="PF19974"/>
    </source>
</evidence>
<dbReference type="EMBL" id="CAMXCT030002223">
    <property type="protein sequence ID" value="CAL4783898.1"/>
    <property type="molecule type" value="Genomic_DNA"/>
</dbReference>
<protein>
    <recommendedName>
        <fullName evidence="2">Ternary complex associated domain-containing protein</fullName>
    </recommendedName>
</protein>
<dbReference type="Gene3D" id="3.40.30.10">
    <property type="entry name" value="Glutaredoxin"/>
    <property type="match status" value="1"/>
</dbReference>
<gene>
    <name evidence="3" type="ORF">C1SCF055_LOCUS23050</name>
</gene>
<dbReference type="InterPro" id="IPR045544">
    <property type="entry name" value="TCAD9"/>
</dbReference>
<sequence length="746" mass="83283">MRQMYERHFHSEMPNLKELVVDQIKPRLERLAKKNMPGLCPVAEIGCPLIGLAHGDLNAANIMIDALDTWSVDGDAVWLIDFATSVDLPLLTDLCKFEMACLFEYAILPITAENLVDLSGPDEAHWERMGIGEWLGVQQDVATSFLKLLLQKVKREKLASMEASQLESLVDEAIQQLPTHKQPQARRAILSRLTASQPTRSAQAEEWWFDKPREASAPLAPLGCDSLAMAAAAELGFARREMHSEKLAGTAPGTLPVVLDEAICKAKKEINGKVRISLVERAAAGQDGLVMLYPECLEYDIGKDGAGIPELLRFLKGELPRGSLGCDIEDTTLFVCAHTKRDGRCGFCGPRLTAKAEELSAAGKVGPMRIRKCSHVGGHKYAGNVLVYGKDQWHWYGYVSPENLLSVLRGKAERGRLWRGRLGITEDDALRERRNQVLRDSLPLAALATAAVLAAKTDCAFRYCESISKSMLSGDGLLETLRAEAPRIEGAGTDKFTGCGSLRFFVDIAKSIRRFMLREIQMCFRDFKIGMEDREPGELQVCDALSLQMWLPFLRESYRIVGYRDIPPQKKLWSIYHCKVVAENVKRTLEMLDSMDDLSPGSFEQLKMEDLTQGSFNLNRIYKNLKDEITNVNFRRSESVEVGTFTSEARKKEPFTEADSRWIHAHGELFGNEARHCRIVQCVHAECDVYSNRPGLFAPIFQVVVKGQKAKLHFGEDKPPQPGDQNMLVPQGIDAGGKRHGKNVAR</sequence>
<dbReference type="SUPFAM" id="SSF52833">
    <property type="entry name" value="Thioredoxin-like"/>
    <property type="match status" value="1"/>
</dbReference>
<evidence type="ECO:0000256" key="1">
    <source>
        <dbReference type="SAM" id="MobiDB-lite"/>
    </source>
</evidence>
<dbReference type="OrthoDB" id="10253744at2759"/>
<name>A0A9P1CSD7_9DINO</name>
<dbReference type="EMBL" id="CAMXCT020002223">
    <property type="protein sequence ID" value="CAL1149961.1"/>
    <property type="molecule type" value="Genomic_DNA"/>
</dbReference>
<accession>A0A9P1CSD7</accession>
<feature type="region of interest" description="Disordered" evidence="1">
    <location>
        <begin position="714"/>
        <end position="746"/>
    </location>
</feature>
<reference evidence="3" key="1">
    <citation type="submission" date="2022-10" db="EMBL/GenBank/DDBJ databases">
        <authorList>
            <person name="Chen Y."/>
            <person name="Dougan E. K."/>
            <person name="Chan C."/>
            <person name="Rhodes N."/>
            <person name="Thang M."/>
        </authorList>
    </citation>
    <scope>NUCLEOTIDE SEQUENCE</scope>
</reference>
<evidence type="ECO:0000313" key="5">
    <source>
        <dbReference type="Proteomes" id="UP001152797"/>
    </source>
</evidence>
<dbReference type="InterPro" id="IPR036249">
    <property type="entry name" value="Thioredoxin-like_sf"/>
</dbReference>
<organism evidence="3">
    <name type="scientific">Cladocopium goreaui</name>
    <dbReference type="NCBI Taxonomy" id="2562237"/>
    <lineage>
        <taxon>Eukaryota</taxon>
        <taxon>Sar</taxon>
        <taxon>Alveolata</taxon>
        <taxon>Dinophyceae</taxon>
        <taxon>Suessiales</taxon>
        <taxon>Symbiodiniaceae</taxon>
        <taxon>Cladocopium</taxon>
    </lineage>
</organism>
<reference evidence="4 5" key="2">
    <citation type="submission" date="2024-05" db="EMBL/GenBank/DDBJ databases">
        <authorList>
            <person name="Chen Y."/>
            <person name="Shah S."/>
            <person name="Dougan E. K."/>
            <person name="Thang M."/>
            <person name="Chan C."/>
        </authorList>
    </citation>
    <scope>NUCLEOTIDE SEQUENCE [LARGE SCALE GENOMIC DNA]</scope>
</reference>
<comment type="caution">
    <text evidence="3">The sequence shown here is derived from an EMBL/GenBank/DDBJ whole genome shotgun (WGS) entry which is preliminary data.</text>
</comment>
<dbReference type="Pfam" id="PF19974">
    <property type="entry name" value="TCAD9"/>
    <property type="match status" value="1"/>
</dbReference>
<dbReference type="Pfam" id="PF06999">
    <property type="entry name" value="Suc_Fer-like"/>
    <property type="match status" value="1"/>
</dbReference>
<feature type="domain" description="Ternary complex associated" evidence="2">
    <location>
        <begin position="50"/>
        <end position="103"/>
    </location>
</feature>
<dbReference type="CDD" id="cd03062">
    <property type="entry name" value="TRX_Fd_Sucrase"/>
    <property type="match status" value="1"/>
</dbReference>
<dbReference type="InterPro" id="IPR011009">
    <property type="entry name" value="Kinase-like_dom_sf"/>
</dbReference>
<dbReference type="Proteomes" id="UP001152797">
    <property type="component" value="Unassembled WGS sequence"/>
</dbReference>
<evidence type="ECO:0000313" key="4">
    <source>
        <dbReference type="EMBL" id="CAL4783898.1"/>
    </source>
</evidence>
<dbReference type="InterPro" id="IPR009737">
    <property type="entry name" value="Aim32/Apd1-like"/>
</dbReference>
<dbReference type="AlphaFoldDB" id="A0A9P1CSD7"/>
<proteinExistence type="predicted"/>
<evidence type="ECO:0000313" key="3">
    <source>
        <dbReference type="EMBL" id="CAI3996586.1"/>
    </source>
</evidence>
<dbReference type="PANTHER" id="PTHR31902">
    <property type="entry name" value="ACTIN PATCHES DISTAL PROTEIN 1"/>
    <property type="match status" value="1"/>
</dbReference>
<dbReference type="SUPFAM" id="SSF56112">
    <property type="entry name" value="Protein kinase-like (PK-like)"/>
    <property type="match status" value="1"/>
</dbReference>
<dbReference type="EMBL" id="CAMXCT010002223">
    <property type="protein sequence ID" value="CAI3996586.1"/>
    <property type="molecule type" value="Genomic_DNA"/>
</dbReference>